<organism evidence="9 10">
    <name type="scientific">Xenopus laevis</name>
    <name type="common">African clawed frog</name>
    <dbReference type="NCBI Taxonomy" id="8355"/>
    <lineage>
        <taxon>Eukaryota</taxon>
        <taxon>Metazoa</taxon>
        <taxon>Chordata</taxon>
        <taxon>Craniata</taxon>
        <taxon>Vertebrata</taxon>
        <taxon>Euteleostomi</taxon>
        <taxon>Amphibia</taxon>
        <taxon>Batrachia</taxon>
        <taxon>Anura</taxon>
        <taxon>Pipoidea</taxon>
        <taxon>Pipidae</taxon>
        <taxon>Xenopodinae</taxon>
        <taxon>Xenopus</taxon>
        <taxon>Xenopus</taxon>
    </lineage>
</organism>
<dbReference type="SUPFAM" id="SSF56112">
    <property type="entry name" value="Protein kinase-like (PK-like)"/>
    <property type="match status" value="1"/>
</dbReference>
<evidence type="ECO:0000313" key="10">
    <source>
        <dbReference type="RefSeq" id="XP_041437611.1"/>
    </source>
</evidence>
<dbReference type="InterPro" id="IPR008271">
    <property type="entry name" value="Ser/Thr_kinase_AS"/>
</dbReference>
<evidence type="ECO:0000256" key="7">
    <source>
        <dbReference type="PROSITE-ProRule" id="PRU10141"/>
    </source>
</evidence>
<protein>
    <submittedName>
        <fullName evidence="10">Protein kinase C delta type-like</fullName>
    </submittedName>
</protein>
<dbReference type="Proteomes" id="UP000186698">
    <property type="component" value="Chromosome 2L"/>
</dbReference>
<evidence type="ECO:0000256" key="5">
    <source>
        <dbReference type="ARBA" id="ARBA00022777"/>
    </source>
</evidence>
<dbReference type="AlphaFoldDB" id="A0A8J1M8F4"/>
<dbReference type="RefSeq" id="XP_041437611.1">
    <property type="nucleotide sequence ID" value="XM_041581677.1"/>
</dbReference>
<gene>
    <name evidence="10" type="primary">LOC121399829</name>
</gene>
<dbReference type="KEGG" id="xla:121399829"/>
<evidence type="ECO:0000256" key="4">
    <source>
        <dbReference type="ARBA" id="ARBA00022741"/>
    </source>
</evidence>
<dbReference type="InterPro" id="IPR000719">
    <property type="entry name" value="Prot_kinase_dom"/>
</dbReference>
<dbReference type="Pfam" id="PF00069">
    <property type="entry name" value="Pkinase"/>
    <property type="match status" value="1"/>
</dbReference>
<accession>A0A8J1M8F4</accession>
<dbReference type="Gene3D" id="3.30.200.20">
    <property type="entry name" value="Phosphorylase Kinase, domain 1"/>
    <property type="match status" value="1"/>
</dbReference>
<evidence type="ECO:0000259" key="8">
    <source>
        <dbReference type="SMART" id="SM00220"/>
    </source>
</evidence>
<reference evidence="10" key="1">
    <citation type="submission" date="2025-08" db="UniProtKB">
        <authorList>
            <consortium name="RefSeq"/>
        </authorList>
    </citation>
    <scope>IDENTIFICATION</scope>
    <source>
        <strain evidence="10">J_2021</strain>
        <tissue evidence="10">Erythrocytes</tissue>
    </source>
</reference>
<dbReference type="OrthoDB" id="9912940at2759"/>
<name>A0A8J1M8F4_XENLA</name>
<evidence type="ECO:0000313" key="9">
    <source>
        <dbReference type="Proteomes" id="UP000186698"/>
    </source>
</evidence>
<dbReference type="GO" id="GO:0005737">
    <property type="term" value="C:cytoplasm"/>
    <property type="evidence" value="ECO:0000318"/>
    <property type="project" value="GO_Central"/>
</dbReference>
<proteinExistence type="predicted"/>
<dbReference type="Gene3D" id="1.10.510.10">
    <property type="entry name" value="Transferase(Phosphotransferase) domain 1"/>
    <property type="match status" value="1"/>
</dbReference>
<dbReference type="PROSITE" id="PS00107">
    <property type="entry name" value="PROTEIN_KINASE_ATP"/>
    <property type="match status" value="1"/>
</dbReference>
<keyword evidence="1" id="KW-0723">Serine/threonine-protein kinase</keyword>
<dbReference type="GO" id="GO:0005634">
    <property type="term" value="C:nucleus"/>
    <property type="evidence" value="ECO:0000318"/>
    <property type="project" value="GO_Central"/>
</dbReference>
<dbReference type="GO" id="GO:0004674">
    <property type="term" value="F:protein serine/threonine kinase activity"/>
    <property type="evidence" value="ECO:0000318"/>
    <property type="project" value="GO_Central"/>
</dbReference>
<evidence type="ECO:0000256" key="6">
    <source>
        <dbReference type="ARBA" id="ARBA00022840"/>
    </source>
</evidence>
<feature type="domain" description="Protein kinase" evidence="8">
    <location>
        <begin position="114"/>
        <end position="367"/>
    </location>
</feature>
<evidence type="ECO:0000256" key="2">
    <source>
        <dbReference type="ARBA" id="ARBA00022553"/>
    </source>
</evidence>
<keyword evidence="3" id="KW-0808">Transferase</keyword>
<dbReference type="SMART" id="SM00220">
    <property type="entry name" value="S_TKc"/>
    <property type="match status" value="1"/>
</dbReference>
<dbReference type="GeneID" id="121399829"/>
<feature type="binding site" evidence="7">
    <location>
        <position position="143"/>
    </location>
    <ligand>
        <name>ATP</name>
        <dbReference type="ChEBI" id="CHEBI:30616"/>
    </ligand>
</feature>
<evidence type="ECO:0000256" key="3">
    <source>
        <dbReference type="ARBA" id="ARBA00022679"/>
    </source>
</evidence>
<dbReference type="PROSITE" id="PS00108">
    <property type="entry name" value="PROTEIN_KINASE_ST"/>
    <property type="match status" value="1"/>
</dbReference>
<dbReference type="FunFam" id="1.10.510.10:FF:000048">
    <property type="entry name" value="Protein kinase C"/>
    <property type="match status" value="1"/>
</dbReference>
<keyword evidence="2" id="KW-0597">Phosphoprotein</keyword>
<keyword evidence="4 7" id="KW-0547">Nucleotide-binding</keyword>
<keyword evidence="5" id="KW-0418">Kinase</keyword>
<dbReference type="InterPro" id="IPR011009">
    <property type="entry name" value="Kinase-like_dom_sf"/>
</dbReference>
<dbReference type="InterPro" id="IPR017441">
    <property type="entry name" value="Protein_kinase_ATP_BS"/>
</dbReference>
<keyword evidence="9" id="KW-1185">Reference proteome</keyword>
<dbReference type="GO" id="GO:0005524">
    <property type="term" value="F:ATP binding"/>
    <property type="evidence" value="ECO:0007669"/>
    <property type="project" value="UniProtKB-UniRule"/>
</dbReference>
<dbReference type="PANTHER" id="PTHR24351">
    <property type="entry name" value="RIBOSOMAL PROTEIN S6 KINASE"/>
    <property type="match status" value="1"/>
</dbReference>
<sequence>MNITITNGLPCQYVRNPGFQHFSIYNQGFKFSGRCIHGGIWGRHIGIGVPSPVPLCCLILRSPALCLLMGLLIYAMYRLFVIQGTNGVFFLGGSAAKKLCVDISRPVPLDIKNYRFYSELGKGGFGRVMLASFTPKKQLVAVKIMQKSPDKNNFNIMMKEARVLSVARGSTFLCHSYAAFQSELESFFVLEYASGKSLMQMILRKGNLPMARIMFYTAEMVVALQFLHSKGIIHRDLKPDNVLVDRYGHIKICDFGLAAENIFDQTRTNGVIGTPGYRAPEVLSKAEYNAGVDWWSFGITMYQMATGSLPFSPSGSILRQFFAIKKNTPYYPYYMSKEMLDLLPKLLEMDENQRIGVNGNIREHAFYSTVKWEELENRRVKTPFQPGMPSADDFTEIPLSFSSQIRNEETNLADFSHVDPSWSWQE</sequence>
<keyword evidence="6 7" id="KW-0067">ATP-binding</keyword>
<evidence type="ECO:0000256" key="1">
    <source>
        <dbReference type="ARBA" id="ARBA00022527"/>
    </source>
</evidence>